<proteinExistence type="predicted"/>
<evidence type="ECO:0000313" key="2">
    <source>
        <dbReference type="EMBL" id="CAF0689879.1"/>
    </source>
</evidence>
<evidence type="ECO:0000256" key="1">
    <source>
        <dbReference type="SAM" id="MobiDB-lite"/>
    </source>
</evidence>
<keyword evidence="3" id="KW-1185">Reference proteome</keyword>
<reference evidence="2" key="1">
    <citation type="submission" date="2021-02" db="EMBL/GenBank/DDBJ databases">
        <authorList>
            <person name="Cremers G."/>
            <person name="Picone N."/>
        </authorList>
    </citation>
    <scope>NUCLEOTIDE SEQUENCE</scope>
    <source>
        <strain evidence="2">PQ17</strain>
    </source>
</reference>
<comment type="caution">
    <text evidence="2">The sequence shown here is derived from an EMBL/GenBank/DDBJ whole genome shotgun (WGS) entry which is preliminary data.</text>
</comment>
<dbReference type="Proteomes" id="UP000663859">
    <property type="component" value="Unassembled WGS sequence"/>
</dbReference>
<feature type="region of interest" description="Disordered" evidence="1">
    <location>
        <begin position="1"/>
        <end position="20"/>
    </location>
</feature>
<dbReference type="EMBL" id="CAJNOB010000001">
    <property type="protein sequence ID" value="CAF0689879.1"/>
    <property type="molecule type" value="Genomic_DNA"/>
</dbReference>
<organism evidence="2 3">
    <name type="scientific">Candidatus Methylacidithermus pantelleriae</name>
    <dbReference type="NCBI Taxonomy" id="2744239"/>
    <lineage>
        <taxon>Bacteria</taxon>
        <taxon>Pseudomonadati</taxon>
        <taxon>Verrucomicrobiota</taxon>
        <taxon>Methylacidiphilae</taxon>
        <taxon>Methylacidiphilales</taxon>
        <taxon>Methylacidiphilaceae</taxon>
        <taxon>Candidatus Methylacidithermus</taxon>
    </lineage>
</organism>
<protein>
    <submittedName>
        <fullName evidence="2">Uncharacterized protein</fullName>
    </submittedName>
</protein>
<feature type="compositionally biased region" description="Basic and acidic residues" evidence="1">
    <location>
        <begin position="1"/>
        <end position="11"/>
    </location>
</feature>
<name>A0A8J2BHP3_9BACT</name>
<evidence type="ECO:0000313" key="3">
    <source>
        <dbReference type="Proteomes" id="UP000663859"/>
    </source>
</evidence>
<sequence>MEKKVYREDSLRGTSLVLSD</sequence>
<gene>
    <name evidence="2" type="ORF">MPNT_10413</name>
</gene>
<dbReference type="AlphaFoldDB" id="A0A8J2BHP3"/>
<accession>A0A8J2BHP3</accession>